<dbReference type="EMBL" id="FWXB01000011">
    <property type="protein sequence ID" value="SMC13098.1"/>
    <property type="molecule type" value="Genomic_DNA"/>
</dbReference>
<protein>
    <recommendedName>
        <fullName evidence="5">VPLPA-CTERM protein sorting domain protein</fullName>
    </recommendedName>
</protein>
<reference evidence="3 4" key="1">
    <citation type="submission" date="2017-03" db="EMBL/GenBank/DDBJ databases">
        <authorList>
            <person name="Afonso C.L."/>
            <person name="Miller P.J."/>
            <person name="Scott M.A."/>
            <person name="Spackman E."/>
            <person name="Goraichik I."/>
            <person name="Dimitrov K.M."/>
            <person name="Suarez D.L."/>
            <person name="Swayne D.E."/>
        </authorList>
    </citation>
    <scope>NUCLEOTIDE SEQUENCE [LARGE SCALE GENOMIC DNA]</scope>
    <source>
        <strain evidence="3 4">CECT 7745</strain>
    </source>
</reference>
<evidence type="ECO:0008006" key="5">
    <source>
        <dbReference type="Google" id="ProtNLM"/>
    </source>
</evidence>
<feature type="signal peptide" evidence="2">
    <location>
        <begin position="1"/>
        <end position="21"/>
    </location>
</feature>
<feature type="chain" id="PRO_5012078236" description="VPLPA-CTERM protein sorting domain protein" evidence="2">
    <location>
        <begin position="22"/>
        <end position="235"/>
    </location>
</feature>
<evidence type="ECO:0000313" key="3">
    <source>
        <dbReference type="EMBL" id="SMC13098.1"/>
    </source>
</evidence>
<organism evidence="3 4">
    <name type="scientific">Roseovarius aestuarii</name>
    <dbReference type="NCBI Taxonomy" id="475083"/>
    <lineage>
        <taxon>Bacteria</taxon>
        <taxon>Pseudomonadati</taxon>
        <taxon>Pseudomonadota</taxon>
        <taxon>Alphaproteobacteria</taxon>
        <taxon>Rhodobacterales</taxon>
        <taxon>Roseobacteraceae</taxon>
        <taxon>Roseovarius</taxon>
    </lineage>
</organism>
<gene>
    <name evidence="3" type="ORF">ROA7745_02932</name>
</gene>
<evidence type="ECO:0000256" key="1">
    <source>
        <dbReference type="SAM" id="Phobius"/>
    </source>
</evidence>
<name>A0A1X7BU09_9RHOB</name>
<proteinExistence type="predicted"/>
<dbReference type="AlphaFoldDB" id="A0A1X7BU09"/>
<feature type="transmembrane region" description="Helical" evidence="1">
    <location>
        <begin position="209"/>
        <end position="229"/>
    </location>
</feature>
<dbReference type="Proteomes" id="UP000193224">
    <property type="component" value="Unassembled WGS sequence"/>
</dbReference>
<accession>A0A1X7BU09</accession>
<keyword evidence="4" id="KW-1185">Reference proteome</keyword>
<keyword evidence="2" id="KW-0732">Signal</keyword>
<keyword evidence="1" id="KW-1133">Transmembrane helix</keyword>
<keyword evidence="1" id="KW-0812">Transmembrane</keyword>
<evidence type="ECO:0000256" key="2">
    <source>
        <dbReference type="SAM" id="SignalP"/>
    </source>
</evidence>
<keyword evidence="1" id="KW-0472">Membrane</keyword>
<evidence type="ECO:0000313" key="4">
    <source>
        <dbReference type="Proteomes" id="UP000193224"/>
    </source>
</evidence>
<sequence length="235" mass="25419">MIKKISTIAVATFLFAVQANATTTLRLDGYSSPLQTVNIESSPVSGTPSRVGAAGFSVTDMSGRLGSFTAWCLDVGHRLMRVGQSQDYNVTTNPFSNSSGLSLTARKRVQSVFDANYAFIDIANGDQAAGFQMALWEAAFEDDKKPLNMRWGLFRASSSGSTSLANQYLDNGINYTGNKRWNLKFLEVADFDANRSYDTGQNLVTVSPVPLTAAGFFLLTALAGTGLVARRRRKA</sequence>
<dbReference type="OrthoDB" id="7844829at2"/>
<dbReference type="RefSeq" id="WP_139836423.1">
    <property type="nucleotide sequence ID" value="NZ_FWXB01000011.1"/>
</dbReference>